<feature type="domain" description="B30.2/SPRY" evidence="1">
    <location>
        <begin position="1"/>
        <end position="138"/>
    </location>
</feature>
<dbReference type="Proteomes" id="UP000887572">
    <property type="component" value="Unplaced"/>
</dbReference>
<evidence type="ECO:0000259" key="1">
    <source>
        <dbReference type="PROSITE" id="PS50188"/>
    </source>
</evidence>
<organism evidence="2 3">
    <name type="scientific">Globodera rostochiensis</name>
    <name type="common">Golden nematode worm</name>
    <name type="synonym">Heterodera rostochiensis</name>
    <dbReference type="NCBI Taxonomy" id="31243"/>
    <lineage>
        <taxon>Eukaryota</taxon>
        <taxon>Metazoa</taxon>
        <taxon>Ecdysozoa</taxon>
        <taxon>Nematoda</taxon>
        <taxon>Chromadorea</taxon>
        <taxon>Rhabditida</taxon>
        <taxon>Tylenchina</taxon>
        <taxon>Tylenchomorpha</taxon>
        <taxon>Tylenchoidea</taxon>
        <taxon>Heteroderidae</taxon>
        <taxon>Heteroderinae</taxon>
        <taxon>Globodera</taxon>
    </lineage>
</organism>
<dbReference type="SUPFAM" id="SSF49899">
    <property type="entry name" value="Concanavalin A-like lectins/glucanases"/>
    <property type="match status" value="1"/>
</dbReference>
<dbReference type="PANTHER" id="PTHR12864">
    <property type="entry name" value="RAN BINDING PROTEIN 9-RELATED"/>
    <property type="match status" value="1"/>
</dbReference>
<sequence length="145" mass="16223">MAEKPMSKHPYFEVKILEKKGNILIGLATKQMRLDKYVGEHQGTYAYEGNEGRFWGNEVEGCAHFNGRPRIDGKPKFGVGDVVGCGVNLATRQIIYTLDGKRLDTANLFVSYDVDLFPCISLGRPDTKIETNFGPNFQCNISDET</sequence>
<name>A0A914HZ15_GLORO</name>
<keyword evidence="2" id="KW-1185">Reference proteome</keyword>
<dbReference type="AlphaFoldDB" id="A0A914HZ15"/>
<dbReference type="InterPro" id="IPR013320">
    <property type="entry name" value="ConA-like_dom_sf"/>
</dbReference>
<reference evidence="3" key="1">
    <citation type="submission" date="2022-11" db="UniProtKB">
        <authorList>
            <consortium name="WormBaseParasite"/>
        </authorList>
    </citation>
    <scope>IDENTIFICATION</scope>
</reference>
<dbReference type="Gene3D" id="2.60.120.920">
    <property type="match status" value="1"/>
</dbReference>
<dbReference type="InterPro" id="IPR043136">
    <property type="entry name" value="B30.2/SPRY_sf"/>
</dbReference>
<dbReference type="InterPro" id="IPR003877">
    <property type="entry name" value="SPRY_dom"/>
</dbReference>
<dbReference type="Pfam" id="PF00622">
    <property type="entry name" value="SPRY"/>
    <property type="match status" value="1"/>
</dbReference>
<dbReference type="CDD" id="cd12885">
    <property type="entry name" value="SPRY_RanBP_like"/>
    <property type="match status" value="1"/>
</dbReference>
<accession>A0A914HZ15</accession>
<dbReference type="PROSITE" id="PS50188">
    <property type="entry name" value="B302_SPRY"/>
    <property type="match status" value="1"/>
</dbReference>
<dbReference type="WBParaSite" id="Gr19_v10_g5796.t1">
    <property type="protein sequence ID" value="Gr19_v10_g5796.t1"/>
    <property type="gene ID" value="Gr19_v10_g5796"/>
</dbReference>
<dbReference type="InterPro" id="IPR001870">
    <property type="entry name" value="B30.2/SPRY"/>
</dbReference>
<protein>
    <submittedName>
        <fullName evidence="3">B30.2/SPRY domain-containing protein</fullName>
    </submittedName>
</protein>
<dbReference type="InterPro" id="IPR044736">
    <property type="entry name" value="Gid1/RanBPM/SPLA_SPRY"/>
</dbReference>
<dbReference type="SMART" id="SM00449">
    <property type="entry name" value="SPRY"/>
    <property type="match status" value="1"/>
</dbReference>
<evidence type="ECO:0000313" key="2">
    <source>
        <dbReference type="Proteomes" id="UP000887572"/>
    </source>
</evidence>
<proteinExistence type="predicted"/>
<evidence type="ECO:0000313" key="3">
    <source>
        <dbReference type="WBParaSite" id="Gr19_v10_g5796.t1"/>
    </source>
</evidence>
<dbReference type="InterPro" id="IPR050618">
    <property type="entry name" value="Ubq-SigPath_Reg"/>
</dbReference>